<dbReference type="Gene3D" id="3.40.50.970">
    <property type="match status" value="1"/>
</dbReference>
<feature type="domain" description="Thiamine pyrophosphate enzyme N-terminal TPP-binding" evidence="2">
    <location>
        <begin position="4"/>
        <end position="117"/>
    </location>
</feature>
<dbReference type="InterPro" id="IPR012001">
    <property type="entry name" value="Thiamin_PyroP_enz_TPP-bd_dom"/>
</dbReference>
<dbReference type="CDD" id="cd07035">
    <property type="entry name" value="TPP_PYR_POX_like"/>
    <property type="match status" value="1"/>
</dbReference>
<evidence type="ECO:0000313" key="3">
    <source>
        <dbReference type="EMBL" id="SVC76372.1"/>
    </source>
</evidence>
<dbReference type="GO" id="GO:0030976">
    <property type="term" value="F:thiamine pyrophosphate binding"/>
    <property type="evidence" value="ECO:0007669"/>
    <property type="project" value="InterPro"/>
</dbReference>
<reference evidence="3" key="1">
    <citation type="submission" date="2018-05" db="EMBL/GenBank/DDBJ databases">
        <authorList>
            <person name="Lanie J.A."/>
            <person name="Ng W.-L."/>
            <person name="Kazmierczak K.M."/>
            <person name="Andrzejewski T.M."/>
            <person name="Davidsen T.M."/>
            <person name="Wayne K.J."/>
            <person name="Tettelin H."/>
            <person name="Glass J.I."/>
            <person name="Rusch D."/>
            <person name="Podicherti R."/>
            <person name="Tsui H.-C.T."/>
            <person name="Winkler M.E."/>
        </authorList>
    </citation>
    <scope>NUCLEOTIDE SEQUENCE</scope>
</reference>
<dbReference type="GO" id="GO:0009099">
    <property type="term" value="P:L-valine biosynthetic process"/>
    <property type="evidence" value="ECO:0007669"/>
    <property type="project" value="TreeGrafter"/>
</dbReference>
<evidence type="ECO:0000256" key="1">
    <source>
        <dbReference type="ARBA" id="ARBA00007812"/>
    </source>
</evidence>
<protein>
    <recommendedName>
        <fullName evidence="2">Thiamine pyrophosphate enzyme N-terminal TPP-binding domain-containing protein</fullName>
    </recommendedName>
</protein>
<proteinExistence type="inferred from homology"/>
<gene>
    <name evidence="3" type="ORF">METZ01_LOCUS329226</name>
</gene>
<sequence length="174" mass="18300">MKKTGGQIVCESLILEGVDIIFGIPGGAILPLYQTLSGYPELRHILTRHEQGASMAADGYARITGKVGVCMATSGPGATNLITGLATAQMDCVPMVAITGQVGRAAIGKDAFQETDVTGVSLPVTKHNYLVTSADQIASTIKEAFYIANTGRPGPVLIDIPKDVFTEEAEFNYP</sequence>
<dbReference type="GO" id="GO:0003984">
    <property type="term" value="F:acetolactate synthase activity"/>
    <property type="evidence" value="ECO:0007669"/>
    <property type="project" value="TreeGrafter"/>
</dbReference>
<dbReference type="PANTHER" id="PTHR18968:SF13">
    <property type="entry name" value="ACETOLACTATE SYNTHASE CATALYTIC SUBUNIT, MITOCHONDRIAL"/>
    <property type="match status" value="1"/>
</dbReference>
<name>A0A382PWD9_9ZZZZ</name>
<accession>A0A382PWD9</accession>
<comment type="similarity">
    <text evidence="1">Belongs to the TPP enzyme family.</text>
</comment>
<evidence type="ECO:0000259" key="2">
    <source>
        <dbReference type="Pfam" id="PF02776"/>
    </source>
</evidence>
<dbReference type="AlphaFoldDB" id="A0A382PWD9"/>
<organism evidence="3">
    <name type="scientific">marine metagenome</name>
    <dbReference type="NCBI Taxonomy" id="408172"/>
    <lineage>
        <taxon>unclassified sequences</taxon>
        <taxon>metagenomes</taxon>
        <taxon>ecological metagenomes</taxon>
    </lineage>
</organism>
<dbReference type="SUPFAM" id="SSF52518">
    <property type="entry name" value="Thiamin diphosphate-binding fold (THDP-binding)"/>
    <property type="match status" value="1"/>
</dbReference>
<dbReference type="Pfam" id="PF02776">
    <property type="entry name" value="TPP_enzyme_N"/>
    <property type="match status" value="1"/>
</dbReference>
<dbReference type="FunFam" id="3.40.50.970:FF:000007">
    <property type="entry name" value="Acetolactate synthase"/>
    <property type="match status" value="1"/>
</dbReference>
<dbReference type="PANTHER" id="PTHR18968">
    <property type="entry name" value="THIAMINE PYROPHOSPHATE ENZYMES"/>
    <property type="match status" value="1"/>
</dbReference>
<dbReference type="GO" id="GO:0050660">
    <property type="term" value="F:flavin adenine dinucleotide binding"/>
    <property type="evidence" value="ECO:0007669"/>
    <property type="project" value="TreeGrafter"/>
</dbReference>
<dbReference type="InterPro" id="IPR045229">
    <property type="entry name" value="TPP_enz"/>
</dbReference>
<dbReference type="EMBL" id="UINC01109501">
    <property type="protein sequence ID" value="SVC76372.1"/>
    <property type="molecule type" value="Genomic_DNA"/>
</dbReference>
<dbReference type="GO" id="GO:0005948">
    <property type="term" value="C:acetolactate synthase complex"/>
    <property type="evidence" value="ECO:0007669"/>
    <property type="project" value="TreeGrafter"/>
</dbReference>
<dbReference type="GO" id="GO:0009097">
    <property type="term" value="P:isoleucine biosynthetic process"/>
    <property type="evidence" value="ECO:0007669"/>
    <property type="project" value="TreeGrafter"/>
</dbReference>
<dbReference type="InterPro" id="IPR029061">
    <property type="entry name" value="THDP-binding"/>
</dbReference>
<feature type="non-terminal residue" evidence="3">
    <location>
        <position position="174"/>
    </location>
</feature>